<accession>A0ACC0FJ39</accession>
<evidence type="ECO:0000313" key="1">
    <source>
        <dbReference type="EMBL" id="KAI7988354.1"/>
    </source>
</evidence>
<organism evidence="1 2">
    <name type="scientific">Camellia lanceoleosa</name>
    <dbReference type="NCBI Taxonomy" id="1840588"/>
    <lineage>
        <taxon>Eukaryota</taxon>
        <taxon>Viridiplantae</taxon>
        <taxon>Streptophyta</taxon>
        <taxon>Embryophyta</taxon>
        <taxon>Tracheophyta</taxon>
        <taxon>Spermatophyta</taxon>
        <taxon>Magnoliopsida</taxon>
        <taxon>eudicotyledons</taxon>
        <taxon>Gunneridae</taxon>
        <taxon>Pentapetalae</taxon>
        <taxon>asterids</taxon>
        <taxon>Ericales</taxon>
        <taxon>Theaceae</taxon>
        <taxon>Camellia</taxon>
    </lineage>
</organism>
<comment type="caution">
    <text evidence="1">The sequence shown here is derived from an EMBL/GenBank/DDBJ whole genome shotgun (WGS) entry which is preliminary data.</text>
</comment>
<protein>
    <submittedName>
        <fullName evidence="1">Synaptotagmin-4</fullName>
    </submittedName>
</protein>
<reference evidence="1 2" key="1">
    <citation type="journal article" date="2022" name="Plant J.">
        <title>Chromosome-level genome of Camellia lanceoleosa provides a valuable resource for understanding genome evolution and self-incompatibility.</title>
        <authorList>
            <person name="Gong W."/>
            <person name="Xiao S."/>
            <person name="Wang L."/>
            <person name="Liao Z."/>
            <person name="Chang Y."/>
            <person name="Mo W."/>
            <person name="Hu G."/>
            <person name="Li W."/>
            <person name="Zhao G."/>
            <person name="Zhu H."/>
            <person name="Hu X."/>
            <person name="Ji K."/>
            <person name="Xiang X."/>
            <person name="Song Q."/>
            <person name="Yuan D."/>
            <person name="Jin S."/>
            <person name="Zhang L."/>
        </authorList>
    </citation>
    <scope>NUCLEOTIDE SEQUENCE [LARGE SCALE GENOMIC DNA]</scope>
    <source>
        <strain evidence="1">SQ_2022a</strain>
    </source>
</reference>
<name>A0ACC0FJ39_9ERIC</name>
<gene>
    <name evidence="1" type="ORF">LOK49_LG13G00167</name>
</gene>
<dbReference type="EMBL" id="CM045771">
    <property type="protein sequence ID" value="KAI7988354.1"/>
    <property type="molecule type" value="Genomic_DNA"/>
</dbReference>
<sequence length="546" mass="60607">MGDRQSSALDVVSGQPFVPDKGVVASEVLPNLSLDTGTTTVDGPAVRLHLRSSLVACTSMVISQTSPTGLRQLTGVAVDSGQQLVSDEGVVGSTVIPNLSLVTGTAAVDVVVVDTVVTVDDDLEDGCHKETFCSGDGMPQPEEVSDWLTWLNLQLTKIWPYVNEAASELLKTNIEPILEQYRPSILSSLKFSEFTLGTVAPQFTGVSIIEDRDSGGGITMELEMNWDGNPNIVLDIKTRFGVALPAQVKNIGFTGVFRLIFKPLVDEFPCFGAICYSLREKKKMDFTLKVIGGEITSIPGLSNAIEGTIRDAIEDSITWPVRKIVPILPGDYSDLELKPVGVLEVKLVQAKELTNKDFIGKSDPFAVLYIRPLRDRMKTSKTINNQLNPVWNEHFEFIVEDTSTQNLVVKIYDDEGLQTEELIGSAQIRLNDLEPGKIKDVWLRLVKDLEVQRDNKNRGQVVNENLNPAWNQTFDFVVEDGLHDMLILEVWDHDTFGKDYMGRCILTLTRVILEGEFKDSFQVEEAKSGKLNLYLKWSPRPIYRDS</sequence>
<evidence type="ECO:0000313" key="2">
    <source>
        <dbReference type="Proteomes" id="UP001060215"/>
    </source>
</evidence>
<keyword evidence="2" id="KW-1185">Reference proteome</keyword>
<proteinExistence type="predicted"/>
<dbReference type="Proteomes" id="UP001060215">
    <property type="component" value="Chromosome 14"/>
</dbReference>